<reference evidence="1 2" key="1">
    <citation type="submission" date="2019-05" db="EMBL/GenBank/DDBJ databases">
        <title>Another draft genome of Portunus trituberculatus and its Hox gene families provides insights of decapod evolution.</title>
        <authorList>
            <person name="Jeong J.-H."/>
            <person name="Song I."/>
            <person name="Kim S."/>
            <person name="Choi T."/>
            <person name="Kim D."/>
            <person name="Ryu S."/>
            <person name="Kim W."/>
        </authorList>
    </citation>
    <scope>NUCLEOTIDE SEQUENCE [LARGE SCALE GENOMIC DNA]</scope>
    <source>
        <tissue evidence="1">Muscle</tissue>
    </source>
</reference>
<dbReference type="Proteomes" id="UP000324222">
    <property type="component" value="Unassembled WGS sequence"/>
</dbReference>
<gene>
    <name evidence="1" type="ORF">E2C01_064880</name>
</gene>
<accession>A0A5B7HL18</accession>
<dbReference type="EMBL" id="VSRR010031464">
    <property type="protein sequence ID" value="MPC70626.1"/>
    <property type="molecule type" value="Genomic_DNA"/>
</dbReference>
<sequence>MVRCLQGAQGIREKAQAFDIIHSHAWSPTDSFDQVLNVCTFVTMSDFQQVPGFLISFLGIL</sequence>
<evidence type="ECO:0000313" key="1">
    <source>
        <dbReference type="EMBL" id="MPC70626.1"/>
    </source>
</evidence>
<organism evidence="1 2">
    <name type="scientific">Portunus trituberculatus</name>
    <name type="common">Swimming crab</name>
    <name type="synonym">Neptunus trituberculatus</name>
    <dbReference type="NCBI Taxonomy" id="210409"/>
    <lineage>
        <taxon>Eukaryota</taxon>
        <taxon>Metazoa</taxon>
        <taxon>Ecdysozoa</taxon>
        <taxon>Arthropoda</taxon>
        <taxon>Crustacea</taxon>
        <taxon>Multicrustacea</taxon>
        <taxon>Malacostraca</taxon>
        <taxon>Eumalacostraca</taxon>
        <taxon>Eucarida</taxon>
        <taxon>Decapoda</taxon>
        <taxon>Pleocyemata</taxon>
        <taxon>Brachyura</taxon>
        <taxon>Eubrachyura</taxon>
        <taxon>Portunoidea</taxon>
        <taxon>Portunidae</taxon>
        <taxon>Portuninae</taxon>
        <taxon>Portunus</taxon>
    </lineage>
</organism>
<protein>
    <submittedName>
        <fullName evidence="1">Uncharacterized protein</fullName>
    </submittedName>
</protein>
<comment type="caution">
    <text evidence="1">The sequence shown here is derived from an EMBL/GenBank/DDBJ whole genome shotgun (WGS) entry which is preliminary data.</text>
</comment>
<dbReference type="AlphaFoldDB" id="A0A5B7HL18"/>
<proteinExistence type="predicted"/>
<evidence type="ECO:0000313" key="2">
    <source>
        <dbReference type="Proteomes" id="UP000324222"/>
    </source>
</evidence>
<keyword evidence="2" id="KW-1185">Reference proteome</keyword>
<name>A0A5B7HL18_PORTR</name>